<feature type="compositionally biased region" description="Basic residues" evidence="1">
    <location>
        <begin position="465"/>
        <end position="481"/>
    </location>
</feature>
<dbReference type="InterPro" id="IPR000253">
    <property type="entry name" value="FHA_dom"/>
</dbReference>
<evidence type="ECO:0000313" key="3">
    <source>
        <dbReference type="EMBL" id="CAG6754079.1"/>
    </source>
</evidence>
<feature type="compositionally biased region" description="Polar residues" evidence="1">
    <location>
        <begin position="362"/>
        <end position="376"/>
    </location>
</feature>
<feature type="compositionally biased region" description="Acidic residues" evidence="1">
    <location>
        <begin position="399"/>
        <end position="409"/>
    </location>
</feature>
<sequence>MEFMDDFSDYIGTQQLNHDTTETSATLQKTLYLFVNNDKKLLKLGENTVGRAEDADVRFNLDTVSYNHAIIECEPNDFFIKDLRSTNFTKRDGKVMKPYVVYELKSGTKLMFGNVEATFYAIDDESTTDQEQVTLPLLVEEDITDQSSLNQSVSLLDTSGPEVPEEIIPPSIKPKASIPLAPPDSASKWDKLKQSTLSFTEEDTTKEEAHKSESSTDSEFEFVRNPARSPNKDQSNVNAKTRDLNECVEGTEDSDSEANKSIHDLETQKPPTNRGKRKKDIHDLETQYSPKPQDEDDDNIHGLETQCSPPQRPQRPKRKNIHDLDTQMSPPAQRSTRRNIHDLETQRSPNSNKKGIYDLETQIPSDTKNSEEQPGQSKGWDSEMYNLETQKPFSNNVESDTDDDDDEAVVGENIQNEMINMETQGKTLEDKNNAKKKARKKTKKTKADTTGSSSSDEEESNTRNTRLKTKRKKPPTRTKKAVAKESPKKVSEDSKNKKAVAKETVSPKKVSEDSSTDFEDMENNLKENIEEPKKNQISKEAEDKIEEKEVNDENEKNLEEDSIVENSVNENMMPSHLNDTNSESFIGRIVTGKKKQFILSSSSETDIESDAGAAQIKNLENEPEVKKSGQSSQNNKTKSKPSDQSNKDSNETSHAKNKDKKERKLIEKITF</sequence>
<feature type="compositionally biased region" description="Low complexity" evidence="1">
    <location>
        <begin position="166"/>
        <end position="179"/>
    </location>
</feature>
<feature type="domain" description="FHA" evidence="2">
    <location>
        <begin position="47"/>
        <end position="96"/>
    </location>
</feature>
<protein>
    <recommendedName>
        <fullName evidence="2">FHA domain-containing protein</fullName>
    </recommendedName>
</protein>
<feature type="compositionally biased region" description="Basic and acidic residues" evidence="1">
    <location>
        <begin position="257"/>
        <end position="267"/>
    </location>
</feature>
<feature type="compositionally biased region" description="Basic and acidic residues" evidence="1">
    <location>
        <begin position="482"/>
        <end position="496"/>
    </location>
</feature>
<dbReference type="SUPFAM" id="SSF49879">
    <property type="entry name" value="SMAD/FHA domain"/>
    <property type="match status" value="1"/>
</dbReference>
<feature type="compositionally biased region" description="Polar residues" evidence="1">
    <location>
        <begin position="387"/>
        <end position="398"/>
    </location>
</feature>
<dbReference type="Pfam" id="PF00498">
    <property type="entry name" value="FHA"/>
    <property type="match status" value="1"/>
</dbReference>
<feature type="compositionally biased region" description="Polar residues" evidence="1">
    <location>
        <begin position="413"/>
        <end position="426"/>
    </location>
</feature>
<name>A0A8D9EIQ6_9HEMI</name>
<dbReference type="AlphaFoldDB" id="A0A8D9EIQ6"/>
<feature type="compositionally biased region" description="Basic and acidic residues" evidence="1">
    <location>
        <begin position="523"/>
        <end position="559"/>
    </location>
</feature>
<feature type="region of interest" description="Disordered" evidence="1">
    <location>
        <begin position="154"/>
        <end position="581"/>
    </location>
</feature>
<dbReference type="Gene3D" id="2.60.200.20">
    <property type="match status" value="1"/>
</dbReference>
<feature type="compositionally biased region" description="Polar residues" evidence="1">
    <location>
        <begin position="564"/>
        <end position="581"/>
    </location>
</feature>
<evidence type="ECO:0000256" key="1">
    <source>
        <dbReference type="SAM" id="MobiDB-lite"/>
    </source>
</evidence>
<feature type="compositionally biased region" description="Basic residues" evidence="1">
    <location>
        <begin position="434"/>
        <end position="444"/>
    </location>
</feature>
<dbReference type="SMART" id="SM00240">
    <property type="entry name" value="FHA"/>
    <property type="match status" value="1"/>
</dbReference>
<dbReference type="PROSITE" id="PS50006">
    <property type="entry name" value="FHA_DOMAIN"/>
    <property type="match status" value="1"/>
</dbReference>
<organism evidence="3">
    <name type="scientific">Cacopsylla melanoneura</name>
    <dbReference type="NCBI Taxonomy" id="428564"/>
    <lineage>
        <taxon>Eukaryota</taxon>
        <taxon>Metazoa</taxon>
        <taxon>Ecdysozoa</taxon>
        <taxon>Arthropoda</taxon>
        <taxon>Hexapoda</taxon>
        <taxon>Insecta</taxon>
        <taxon>Pterygota</taxon>
        <taxon>Neoptera</taxon>
        <taxon>Paraneoptera</taxon>
        <taxon>Hemiptera</taxon>
        <taxon>Sternorrhyncha</taxon>
        <taxon>Psylloidea</taxon>
        <taxon>Psyllidae</taxon>
        <taxon>Psyllinae</taxon>
        <taxon>Cacopsylla</taxon>
    </lineage>
</organism>
<reference evidence="3" key="1">
    <citation type="submission" date="2021-05" db="EMBL/GenBank/DDBJ databases">
        <authorList>
            <person name="Alioto T."/>
            <person name="Alioto T."/>
            <person name="Gomez Garrido J."/>
        </authorList>
    </citation>
    <scope>NUCLEOTIDE SEQUENCE</scope>
</reference>
<feature type="compositionally biased region" description="Basic and acidic residues" evidence="1">
    <location>
        <begin position="645"/>
        <end position="671"/>
    </location>
</feature>
<accession>A0A8D9EIQ6</accession>
<dbReference type="EMBL" id="HBUF01538090">
    <property type="protein sequence ID" value="CAG6754079.1"/>
    <property type="molecule type" value="Transcribed_RNA"/>
</dbReference>
<evidence type="ECO:0000259" key="2">
    <source>
        <dbReference type="PROSITE" id="PS50006"/>
    </source>
</evidence>
<dbReference type="InterPro" id="IPR008984">
    <property type="entry name" value="SMAD_FHA_dom_sf"/>
</dbReference>
<proteinExistence type="predicted"/>
<feature type="region of interest" description="Disordered" evidence="1">
    <location>
        <begin position="600"/>
        <end position="671"/>
    </location>
</feature>